<organism evidence="1 2">
    <name type="scientific">Ceutorhynchus assimilis</name>
    <name type="common">cabbage seed weevil</name>
    <dbReference type="NCBI Taxonomy" id="467358"/>
    <lineage>
        <taxon>Eukaryota</taxon>
        <taxon>Metazoa</taxon>
        <taxon>Ecdysozoa</taxon>
        <taxon>Arthropoda</taxon>
        <taxon>Hexapoda</taxon>
        <taxon>Insecta</taxon>
        <taxon>Pterygota</taxon>
        <taxon>Neoptera</taxon>
        <taxon>Endopterygota</taxon>
        <taxon>Coleoptera</taxon>
        <taxon>Polyphaga</taxon>
        <taxon>Cucujiformia</taxon>
        <taxon>Curculionidae</taxon>
        <taxon>Ceutorhynchinae</taxon>
        <taxon>Ceutorhynchus</taxon>
    </lineage>
</organism>
<evidence type="ECO:0000313" key="1">
    <source>
        <dbReference type="EMBL" id="CAG9763336.1"/>
    </source>
</evidence>
<dbReference type="Proteomes" id="UP001152799">
    <property type="component" value="Chromosome 13"/>
</dbReference>
<gene>
    <name evidence="1" type="ORF">CEUTPL_LOCUS4001</name>
</gene>
<name>A0A9N9MJ47_9CUCU</name>
<dbReference type="AlphaFoldDB" id="A0A9N9MJ47"/>
<keyword evidence="2" id="KW-1185">Reference proteome</keyword>
<sequence length="145" mass="16567">MKNLGNQPTKTELVENKVSHISKFSWKTSKGKILKLFACIEEGEKLIFPKFQIFSVGNSNMKNLGNQPTKTELVENKVSHISKFSWKTSKGKILKLFACIEEGENLIFRKFQIFPLENYNMRNLGNQPTITGLIENTVSHISKFS</sequence>
<dbReference type="EMBL" id="OU892289">
    <property type="protein sequence ID" value="CAG9763336.1"/>
    <property type="molecule type" value="Genomic_DNA"/>
</dbReference>
<accession>A0A9N9MJ47</accession>
<evidence type="ECO:0000313" key="2">
    <source>
        <dbReference type="Proteomes" id="UP001152799"/>
    </source>
</evidence>
<proteinExistence type="predicted"/>
<protein>
    <submittedName>
        <fullName evidence="1">Uncharacterized protein</fullName>
    </submittedName>
</protein>
<reference evidence="1" key="1">
    <citation type="submission" date="2022-01" db="EMBL/GenBank/DDBJ databases">
        <authorList>
            <person name="King R."/>
        </authorList>
    </citation>
    <scope>NUCLEOTIDE SEQUENCE</scope>
</reference>